<reference evidence="1 2" key="1">
    <citation type="submission" date="2019-01" db="EMBL/GenBank/DDBJ databases">
        <title>Unveiling genomic diversity among members of the Bifidobacterium pseudolongum species, a widely distributed gut commensal of the animal kingdom.</title>
        <authorList>
            <person name="Lugli G.A."/>
            <person name="Duranti S."/>
            <person name="Albert K."/>
            <person name="Mancabelli L."/>
            <person name="Napoli S."/>
            <person name="Viappiani A."/>
            <person name="Anzalone R."/>
            <person name="Longhi G."/>
            <person name="Milani C."/>
            <person name="Turroni F."/>
            <person name="Alessandri G."/>
            <person name="Sela D.A."/>
            <person name="Van Sinderen D."/>
            <person name="Ventura M."/>
        </authorList>
    </citation>
    <scope>NUCLEOTIDE SEQUENCE [LARGE SCALE GENOMIC DNA]</scope>
    <source>
        <strain evidence="1 2">2072B</strain>
    </source>
</reference>
<dbReference type="Proteomes" id="UP000293268">
    <property type="component" value="Unassembled WGS sequence"/>
</dbReference>
<organism evidence="1 2">
    <name type="scientific">Bifidobacterium pseudolongum subsp. globosum</name>
    <dbReference type="NCBI Taxonomy" id="1690"/>
    <lineage>
        <taxon>Bacteria</taxon>
        <taxon>Bacillati</taxon>
        <taxon>Actinomycetota</taxon>
        <taxon>Actinomycetes</taxon>
        <taxon>Bifidobacteriales</taxon>
        <taxon>Bifidobacteriaceae</taxon>
        <taxon>Bifidobacterium</taxon>
    </lineage>
</organism>
<comment type="caution">
    <text evidence="1">The sequence shown here is derived from an EMBL/GenBank/DDBJ whole genome shotgun (WGS) entry which is preliminary data.</text>
</comment>
<name>A0A4Q5AGP1_9BIFI</name>
<dbReference type="EMBL" id="SBKU01000016">
    <property type="protein sequence ID" value="RYQ65875.1"/>
    <property type="molecule type" value="Genomic_DNA"/>
</dbReference>
<evidence type="ECO:0000313" key="1">
    <source>
        <dbReference type="EMBL" id="RYQ65875.1"/>
    </source>
</evidence>
<evidence type="ECO:0000313" key="2">
    <source>
        <dbReference type="Proteomes" id="UP000293268"/>
    </source>
</evidence>
<accession>A0A4Q5AGP1</accession>
<gene>
    <name evidence="1" type="ORF">PG2072B_1627</name>
</gene>
<sequence>MTNLWIPQTNVMAWAVIYDESLGLQTEVIFGAAEHDNRL</sequence>
<protein>
    <submittedName>
        <fullName evidence="1">Uncharacterized protein</fullName>
    </submittedName>
</protein>
<proteinExistence type="predicted"/>
<dbReference type="AlphaFoldDB" id="A0A4Q5AGP1"/>